<accession>A0A1I4UKR1</accession>
<dbReference type="RefSeq" id="WP_093338521.1">
    <property type="nucleotide sequence ID" value="NZ_FOUY01000004.1"/>
</dbReference>
<dbReference type="PANTHER" id="PTHR42796">
    <property type="entry name" value="FUMARYLACETOACETATE HYDROLASE DOMAIN-CONTAINING PROTEIN 2A-RELATED"/>
    <property type="match status" value="1"/>
</dbReference>
<evidence type="ECO:0000256" key="1">
    <source>
        <dbReference type="ARBA" id="ARBA00010211"/>
    </source>
</evidence>
<comment type="similarity">
    <text evidence="1">Belongs to the FAH family.</text>
</comment>
<organism evidence="4 5">
    <name type="scientific">Pseudonocardia ammonioxydans</name>
    <dbReference type="NCBI Taxonomy" id="260086"/>
    <lineage>
        <taxon>Bacteria</taxon>
        <taxon>Bacillati</taxon>
        <taxon>Actinomycetota</taxon>
        <taxon>Actinomycetes</taxon>
        <taxon>Pseudonocardiales</taxon>
        <taxon>Pseudonocardiaceae</taxon>
        <taxon>Pseudonocardia</taxon>
    </lineage>
</organism>
<dbReference type="GO" id="GO:0016853">
    <property type="term" value="F:isomerase activity"/>
    <property type="evidence" value="ECO:0007669"/>
    <property type="project" value="UniProtKB-ARBA"/>
</dbReference>
<dbReference type="STRING" id="260086.SAMN05216207_1004151"/>
<keyword evidence="4" id="KW-0378">Hydrolase</keyword>
<keyword evidence="4" id="KW-0670">Pyruvate</keyword>
<dbReference type="InterPro" id="IPR036663">
    <property type="entry name" value="Fumarylacetoacetase_C_sf"/>
</dbReference>
<feature type="domain" description="Fumarylacetoacetase-like C-terminal" evidence="3">
    <location>
        <begin position="67"/>
        <end position="273"/>
    </location>
</feature>
<proteinExistence type="inferred from homology"/>
<dbReference type="GO" id="GO:0046872">
    <property type="term" value="F:metal ion binding"/>
    <property type="evidence" value="ECO:0007669"/>
    <property type="project" value="UniProtKB-KW"/>
</dbReference>
<protein>
    <submittedName>
        <fullName evidence="4">Acylpyruvate hydrolase</fullName>
    </submittedName>
</protein>
<dbReference type="Pfam" id="PF01557">
    <property type="entry name" value="FAA_hydrolase"/>
    <property type="match status" value="1"/>
</dbReference>
<dbReference type="GO" id="GO:0016787">
    <property type="term" value="F:hydrolase activity"/>
    <property type="evidence" value="ECO:0007669"/>
    <property type="project" value="UniProtKB-KW"/>
</dbReference>
<dbReference type="Gene3D" id="3.90.850.10">
    <property type="entry name" value="Fumarylacetoacetase-like, C-terminal domain"/>
    <property type="match status" value="1"/>
</dbReference>
<sequence length="279" mass="29853">MRLATIRTATGHRAVRLDGDSAVETGEADVRALLERPDWAEHAANADGPVHDAAGLDHAPLIPSPEKIICVGLNYRDHVQEMGNELPEYPTLFAKFAPSLIGARDEIELPPQSERVDYEAELTVVIGRSVRHADAEAARAAIAGYTVLNDVSMRDYQRRTKQFLQGKTWEHSTPLGPALVTADELPADPADGGALRISSELSGEIMQDSTTDQLVFGVVDLVVYLSTILTLNPGDVIATGTPGGVGDARTPPRYLTDGSEIVTSVEGVGECRNVARAVP</sequence>
<dbReference type="EMBL" id="FOUY01000004">
    <property type="protein sequence ID" value="SFM89505.1"/>
    <property type="molecule type" value="Genomic_DNA"/>
</dbReference>
<evidence type="ECO:0000313" key="5">
    <source>
        <dbReference type="Proteomes" id="UP000199614"/>
    </source>
</evidence>
<dbReference type="InterPro" id="IPR051121">
    <property type="entry name" value="FAH"/>
</dbReference>
<gene>
    <name evidence="4" type="ORF">SAMN05216207_1004151</name>
</gene>
<dbReference type="FunFam" id="3.90.850.10:FF:000002">
    <property type="entry name" value="2-hydroxyhepta-2,4-diene-1,7-dioate isomerase"/>
    <property type="match status" value="1"/>
</dbReference>
<keyword evidence="2" id="KW-0479">Metal-binding</keyword>
<dbReference type="PANTHER" id="PTHR42796:SF4">
    <property type="entry name" value="FUMARYLACETOACETATE HYDROLASE DOMAIN-CONTAINING PROTEIN 2A"/>
    <property type="match status" value="1"/>
</dbReference>
<evidence type="ECO:0000256" key="2">
    <source>
        <dbReference type="ARBA" id="ARBA00022723"/>
    </source>
</evidence>
<keyword evidence="5" id="KW-1185">Reference proteome</keyword>
<dbReference type="AlphaFoldDB" id="A0A1I4UKR1"/>
<reference evidence="4 5" key="1">
    <citation type="submission" date="2016-10" db="EMBL/GenBank/DDBJ databases">
        <authorList>
            <person name="de Groot N.N."/>
        </authorList>
    </citation>
    <scope>NUCLEOTIDE SEQUENCE [LARGE SCALE GENOMIC DNA]</scope>
    <source>
        <strain evidence="4 5">CGMCC 4.1877</strain>
    </source>
</reference>
<dbReference type="GO" id="GO:0019752">
    <property type="term" value="P:carboxylic acid metabolic process"/>
    <property type="evidence" value="ECO:0007669"/>
    <property type="project" value="UniProtKB-ARBA"/>
</dbReference>
<name>A0A1I4UKR1_PSUAM</name>
<dbReference type="Proteomes" id="UP000199614">
    <property type="component" value="Unassembled WGS sequence"/>
</dbReference>
<evidence type="ECO:0000259" key="3">
    <source>
        <dbReference type="Pfam" id="PF01557"/>
    </source>
</evidence>
<dbReference type="SUPFAM" id="SSF56529">
    <property type="entry name" value="FAH"/>
    <property type="match status" value="1"/>
</dbReference>
<evidence type="ECO:0000313" key="4">
    <source>
        <dbReference type="EMBL" id="SFM89505.1"/>
    </source>
</evidence>
<dbReference type="InterPro" id="IPR011234">
    <property type="entry name" value="Fumarylacetoacetase-like_C"/>
</dbReference>
<dbReference type="OrthoDB" id="9805307at2"/>